<keyword evidence="1" id="KW-0436">Ligase</keyword>
<dbReference type="RefSeq" id="WP_125295012.1">
    <property type="nucleotide sequence ID" value="NZ_JAPTZM010000012.1"/>
</dbReference>
<dbReference type="OrthoDB" id="9801978at2"/>
<evidence type="ECO:0000256" key="3">
    <source>
        <dbReference type="ARBA" id="ARBA00022840"/>
    </source>
</evidence>
<sequence length="480" mass="52055">MEEMHHNVTSLACNDDAGENGFWTAHHVTLATGGEWLRQPQQEWTATGLSIYAPAMQPGNMAVIRTEVDKCGMPETAIHSMSPPPACLITTAPEQLTDSRLPLLKITDATEAILALGRYARNQMMGNVIGVTGSAGKTTCVAMLAGALSPWGPVCKSAFNANLPRGVAWNLASVPWNTPYTVLEIAIGRMAVSSRMARPHIAVFTNVQPAHLGEKDTLRDIAITKSAIFLGMSPGSIAILNRDMLEWETVREAAEKRQLTILTYGTHSDCDFRLLSYEAVSHRVTVNAQGQKLTYQLDAGGKHIAINSLAVLATVSALNLPLAPAIKQLAKFQALAGRGAEKPLHVQGRKIMMIDDAYNANPGSMAAALEKLSETQTSGRRIAVLGEMAELGSNAERYHTELAALINHSKIERVYLSGEAYNACWQLLEQDRKGGHVTTHLALKPLLLETLQDGDVILLKGSHSTRIHELVRWLEAQSAQ</sequence>
<evidence type="ECO:0000313" key="6">
    <source>
        <dbReference type="EMBL" id="RSE22710.1"/>
    </source>
</evidence>
<gene>
    <name evidence="6" type="ORF">EGT71_20165</name>
</gene>
<feature type="domain" description="Mur ligase C-terminal" evidence="4">
    <location>
        <begin position="349"/>
        <end position="462"/>
    </location>
</feature>
<evidence type="ECO:0008006" key="8">
    <source>
        <dbReference type="Google" id="ProtNLM"/>
    </source>
</evidence>
<evidence type="ECO:0000259" key="4">
    <source>
        <dbReference type="Pfam" id="PF02875"/>
    </source>
</evidence>
<dbReference type="InterPro" id="IPR036615">
    <property type="entry name" value="Mur_ligase_C_dom_sf"/>
</dbReference>
<dbReference type="Pfam" id="PF08245">
    <property type="entry name" value="Mur_ligase_M"/>
    <property type="match status" value="1"/>
</dbReference>
<dbReference type="AlphaFoldDB" id="A0A427UQB4"/>
<dbReference type="InterPro" id="IPR004101">
    <property type="entry name" value="Mur_ligase_C"/>
</dbReference>
<protein>
    <recommendedName>
        <fullName evidence="8">UDP-N-acetylmuramoyl-tripeptide--D-alanyl-D-alanine ligase</fullName>
    </recommendedName>
</protein>
<evidence type="ECO:0000259" key="5">
    <source>
        <dbReference type="Pfam" id="PF08245"/>
    </source>
</evidence>
<dbReference type="GO" id="GO:0016881">
    <property type="term" value="F:acid-amino acid ligase activity"/>
    <property type="evidence" value="ECO:0007669"/>
    <property type="project" value="InterPro"/>
</dbReference>
<evidence type="ECO:0000256" key="1">
    <source>
        <dbReference type="ARBA" id="ARBA00022598"/>
    </source>
</evidence>
<keyword evidence="3" id="KW-0067">ATP-binding</keyword>
<dbReference type="Gene3D" id="3.90.190.20">
    <property type="entry name" value="Mur ligase, C-terminal domain"/>
    <property type="match status" value="1"/>
</dbReference>
<dbReference type="Gene3D" id="3.40.1190.10">
    <property type="entry name" value="Mur-like, catalytic domain"/>
    <property type="match status" value="1"/>
</dbReference>
<reference evidence="6 7" key="1">
    <citation type="submission" date="2018-10" db="EMBL/GenBank/DDBJ databases">
        <title>Transmission dynamics of multidrug resistant bacteria on intensive care unit surfaces.</title>
        <authorList>
            <person name="D'Souza A.W."/>
            <person name="Potter R.F."/>
            <person name="Wallace M."/>
            <person name="Shupe A."/>
            <person name="Patel S."/>
            <person name="Sun S."/>
            <person name="Gul D."/>
            <person name="Kwon J.H."/>
            <person name="Andleeb S."/>
            <person name="Burnham C.-A.D."/>
            <person name="Dantas G."/>
        </authorList>
    </citation>
    <scope>NUCLEOTIDE SEQUENCE [LARGE SCALE GENOMIC DNA]</scope>
    <source>
        <strain evidence="6 7">AS_373</strain>
    </source>
</reference>
<keyword evidence="2" id="KW-0547">Nucleotide-binding</keyword>
<name>A0A427UQB4_9ENTR</name>
<dbReference type="SUPFAM" id="SSF53244">
    <property type="entry name" value="MurD-like peptide ligases, peptide-binding domain"/>
    <property type="match status" value="1"/>
</dbReference>
<dbReference type="SUPFAM" id="SSF53623">
    <property type="entry name" value="MurD-like peptide ligases, catalytic domain"/>
    <property type="match status" value="1"/>
</dbReference>
<evidence type="ECO:0000313" key="7">
    <source>
        <dbReference type="Proteomes" id="UP000275331"/>
    </source>
</evidence>
<dbReference type="GO" id="GO:0005524">
    <property type="term" value="F:ATP binding"/>
    <property type="evidence" value="ECO:0007669"/>
    <property type="project" value="UniProtKB-KW"/>
</dbReference>
<dbReference type="InterPro" id="IPR013221">
    <property type="entry name" value="Mur_ligase_cen"/>
</dbReference>
<dbReference type="PANTHER" id="PTHR43024">
    <property type="entry name" value="UDP-N-ACETYLMURAMOYL-TRIPEPTIDE--D-ALANYL-D-ALANINE LIGASE"/>
    <property type="match status" value="1"/>
</dbReference>
<evidence type="ECO:0000256" key="2">
    <source>
        <dbReference type="ARBA" id="ARBA00022741"/>
    </source>
</evidence>
<comment type="caution">
    <text evidence="6">The sequence shown here is derived from an EMBL/GenBank/DDBJ whole genome shotgun (WGS) entry which is preliminary data.</text>
</comment>
<dbReference type="InterPro" id="IPR051046">
    <property type="entry name" value="MurCDEF_CellWall_CoF430Synth"/>
</dbReference>
<dbReference type="Proteomes" id="UP000275331">
    <property type="component" value="Unassembled WGS sequence"/>
</dbReference>
<dbReference type="Pfam" id="PF02875">
    <property type="entry name" value="Mur_ligase_C"/>
    <property type="match status" value="1"/>
</dbReference>
<organism evidence="6 7">
    <name type="scientific">Atlantibacter subterraneus</name>
    <dbReference type="NCBI Taxonomy" id="255519"/>
    <lineage>
        <taxon>Bacteria</taxon>
        <taxon>Pseudomonadati</taxon>
        <taxon>Pseudomonadota</taxon>
        <taxon>Gammaproteobacteria</taxon>
        <taxon>Enterobacterales</taxon>
        <taxon>Enterobacteriaceae</taxon>
        <taxon>Atlantibacter</taxon>
    </lineage>
</organism>
<proteinExistence type="predicted"/>
<dbReference type="InterPro" id="IPR036565">
    <property type="entry name" value="Mur-like_cat_sf"/>
</dbReference>
<dbReference type="PANTHER" id="PTHR43024:SF1">
    <property type="entry name" value="UDP-N-ACETYLMURAMOYL-TRIPEPTIDE--D-ALANYL-D-ALANINE LIGASE"/>
    <property type="match status" value="1"/>
</dbReference>
<accession>A0A427UQB4</accession>
<dbReference type="EMBL" id="RHXB01000016">
    <property type="protein sequence ID" value="RSE22710.1"/>
    <property type="molecule type" value="Genomic_DNA"/>
</dbReference>
<feature type="domain" description="Mur ligase central" evidence="5">
    <location>
        <begin position="131"/>
        <end position="314"/>
    </location>
</feature>